<dbReference type="GO" id="GO:0005524">
    <property type="term" value="F:ATP binding"/>
    <property type="evidence" value="ECO:0007669"/>
    <property type="project" value="UniProtKB-UniRule"/>
</dbReference>
<evidence type="ECO:0000313" key="14">
    <source>
        <dbReference type="EMBL" id="CAA7046512.1"/>
    </source>
</evidence>
<dbReference type="GO" id="GO:0004674">
    <property type="term" value="F:protein serine/threonine kinase activity"/>
    <property type="evidence" value="ECO:0007669"/>
    <property type="project" value="UniProtKB-KW"/>
</dbReference>
<keyword evidence="7 10" id="KW-0067">ATP-binding</keyword>
<keyword evidence="4" id="KW-0808">Transferase</keyword>
<feature type="region of interest" description="Disordered" evidence="12">
    <location>
        <begin position="1"/>
        <end position="48"/>
    </location>
</feature>
<evidence type="ECO:0000256" key="11">
    <source>
        <dbReference type="RuleBase" id="RU000304"/>
    </source>
</evidence>
<accession>A0A6D2JRC3</accession>
<keyword evidence="6" id="KW-0418">Kinase</keyword>
<evidence type="ECO:0000256" key="5">
    <source>
        <dbReference type="ARBA" id="ARBA00022741"/>
    </source>
</evidence>
<sequence>MMEKQKQKQKQTLKTKLDQIPRRDVASSSSAEPARAVPDSEMQQRPRDRTLSFRYSALAAATNNFSDSNKIGSGGFGNVFKGTLQQTGQEVAVKKLNPNGGQGEREFLVEFLMLSCMRHENLVNLIGYCAEGDQRLVVYEYMPLRSVENRLHARRADQKPLDWITRMEIALGAAKGLEYLHNVANPPVIYRDLKTANILLDRSYKPKLSDFGLAKFGPNGDQSYLTARVMGTLGYCAPEYAKHKRLTLKADIYSFGVVLLELISGYKAMGIPWRGKRVALASWVVLLSNLVLLYKDNDIEMIVDSDLLTEGRRMESTLIDALELAITCVDIDDSARPTISEVVNALDYILEKIKRKQKKGISIGRGRGRGSEKTASTSRMVNDKGKAKAKAKEYDSDREAIVADSKALFAEKTEEGKKLASQRNEPPPSSSTSKP</sequence>
<dbReference type="PROSITE" id="PS00107">
    <property type="entry name" value="PROTEIN_KINASE_ATP"/>
    <property type="match status" value="1"/>
</dbReference>
<keyword evidence="8" id="KW-0472">Membrane</keyword>
<evidence type="ECO:0000256" key="4">
    <source>
        <dbReference type="ARBA" id="ARBA00022679"/>
    </source>
</evidence>
<dbReference type="GO" id="GO:0005886">
    <property type="term" value="C:plasma membrane"/>
    <property type="evidence" value="ECO:0007669"/>
    <property type="project" value="UniProtKB-SubCell"/>
</dbReference>
<dbReference type="PANTHER" id="PTHR47985:SF82">
    <property type="entry name" value="SERINE_THREONINE-PROTEIN KINASE CDG1"/>
    <property type="match status" value="1"/>
</dbReference>
<evidence type="ECO:0000256" key="2">
    <source>
        <dbReference type="ARBA" id="ARBA00022475"/>
    </source>
</evidence>
<evidence type="ECO:0000256" key="3">
    <source>
        <dbReference type="ARBA" id="ARBA00022527"/>
    </source>
</evidence>
<dbReference type="Pfam" id="PF00069">
    <property type="entry name" value="Pkinase"/>
    <property type="match status" value="1"/>
</dbReference>
<comment type="subcellular location">
    <subcellularLocation>
        <location evidence="1">Cell membrane</location>
        <topology evidence="1">Lipid-anchor</topology>
    </subcellularLocation>
</comment>
<protein>
    <recommendedName>
        <fullName evidence="13">Protein kinase domain-containing protein</fullName>
    </recommendedName>
</protein>
<dbReference type="PROSITE" id="PS00108">
    <property type="entry name" value="PROTEIN_KINASE_ST"/>
    <property type="match status" value="1"/>
</dbReference>
<evidence type="ECO:0000259" key="13">
    <source>
        <dbReference type="PROSITE" id="PS50011"/>
    </source>
</evidence>
<dbReference type="Gene3D" id="1.10.510.10">
    <property type="entry name" value="Transferase(Phosphotransferase) domain 1"/>
    <property type="match status" value="1"/>
</dbReference>
<dbReference type="AlphaFoldDB" id="A0A6D2JRC3"/>
<keyword evidence="9" id="KW-0449">Lipoprotein</keyword>
<dbReference type="InterPro" id="IPR000719">
    <property type="entry name" value="Prot_kinase_dom"/>
</dbReference>
<evidence type="ECO:0000256" key="7">
    <source>
        <dbReference type="ARBA" id="ARBA00022840"/>
    </source>
</evidence>
<dbReference type="CDD" id="cd14066">
    <property type="entry name" value="STKc_IRAK"/>
    <property type="match status" value="1"/>
</dbReference>
<keyword evidence="2" id="KW-1003">Cell membrane</keyword>
<comment type="similarity">
    <text evidence="11">Belongs to the protein kinase superfamily.</text>
</comment>
<dbReference type="SUPFAM" id="SSF56112">
    <property type="entry name" value="Protein kinase-like (PK-like)"/>
    <property type="match status" value="1"/>
</dbReference>
<proteinExistence type="inferred from homology"/>
<evidence type="ECO:0000256" key="1">
    <source>
        <dbReference type="ARBA" id="ARBA00004193"/>
    </source>
</evidence>
<dbReference type="Proteomes" id="UP000467841">
    <property type="component" value="Unassembled WGS sequence"/>
</dbReference>
<dbReference type="SMART" id="SM00220">
    <property type="entry name" value="S_TKc"/>
    <property type="match status" value="1"/>
</dbReference>
<feature type="compositionally biased region" description="Basic and acidic residues" evidence="12">
    <location>
        <begin position="15"/>
        <end position="25"/>
    </location>
</feature>
<dbReference type="OrthoDB" id="4062651at2759"/>
<comment type="caution">
    <text evidence="14">The sequence shown here is derived from an EMBL/GenBank/DDBJ whole genome shotgun (WGS) entry which is preliminary data.</text>
</comment>
<feature type="region of interest" description="Disordered" evidence="12">
    <location>
        <begin position="361"/>
        <end position="398"/>
    </location>
</feature>
<evidence type="ECO:0000313" key="15">
    <source>
        <dbReference type="Proteomes" id="UP000467841"/>
    </source>
</evidence>
<gene>
    <name evidence="14" type="ORF">MERR_LOCUS33747</name>
</gene>
<feature type="domain" description="Protein kinase" evidence="13">
    <location>
        <begin position="65"/>
        <end position="349"/>
    </location>
</feature>
<dbReference type="InterPro" id="IPR008271">
    <property type="entry name" value="Ser/Thr_kinase_AS"/>
</dbReference>
<dbReference type="PANTHER" id="PTHR47985">
    <property type="entry name" value="OS07G0668900 PROTEIN"/>
    <property type="match status" value="1"/>
</dbReference>
<dbReference type="EMBL" id="CACVBM020001351">
    <property type="protein sequence ID" value="CAA7046512.1"/>
    <property type="molecule type" value="Genomic_DNA"/>
</dbReference>
<dbReference type="PROSITE" id="PS50011">
    <property type="entry name" value="PROTEIN_KINASE_DOM"/>
    <property type="match status" value="1"/>
</dbReference>
<evidence type="ECO:0000256" key="9">
    <source>
        <dbReference type="ARBA" id="ARBA00023288"/>
    </source>
</evidence>
<evidence type="ECO:0000256" key="12">
    <source>
        <dbReference type="SAM" id="MobiDB-lite"/>
    </source>
</evidence>
<dbReference type="FunFam" id="1.10.510.10:FF:000095">
    <property type="entry name" value="protein STRUBBELIG-RECEPTOR FAMILY 8"/>
    <property type="match status" value="1"/>
</dbReference>
<feature type="binding site" evidence="10">
    <location>
        <position position="95"/>
    </location>
    <ligand>
        <name>ATP</name>
        <dbReference type="ChEBI" id="CHEBI:30616"/>
    </ligand>
</feature>
<evidence type="ECO:0000256" key="6">
    <source>
        <dbReference type="ARBA" id="ARBA00022777"/>
    </source>
</evidence>
<keyword evidence="5 10" id="KW-0547">Nucleotide-binding</keyword>
<name>A0A6D2JRC3_9BRAS</name>
<keyword evidence="15" id="KW-1185">Reference proteome</keyword>
<feature type="compositionally biased region" description="Basic and acidic residues" evidence="12">
    <location>
        <begin position="381"/>
        <end position="398"/>
    </location>
</feature>
<evidence type="ECO:0000256" key="10">
    <source>
        <dbReference type="PROSITE-ProRule" id="PRU10141"/>
    </source>
</evidence>
<dbReference type="InterPro" id="IPR011009">
    <property type="entry name" value="Kinase-like_dom_sf"/>
</dbReference>
<feature type="region of interest" description="Disordered" evidence="12">
    <location>
        <begin position="412"/>
        <end position="435"/>
    </location>
</feature>
<dbReference type="InterPro" id="IPR017441">
    <property type="entry name" value="Protein_kinase_ATP_BS"/>
</dbReference>
<evidence type="ECO:0000256" key="8">
    <source>
        <dbReference type="ARBA" id="ARBA00023136"/>
    </source>
</evidence>
<organism evidence="14 15">
    <name type="scientific">Microthlaspi erraticum</name>
    <dbReference type="NCBI Taxonomy" id="1685480"/>
    <lineage>
        <taxon>Eukaryota</taxon>
        <taxon>Viridiplantae</taxon>
        <taxon>Streptophyta</taxon>
        <taxon>Embryophyta</taxon>
        <taxon>Tracheophyta</taxon>
        <taxon>Spermatophyta</taxon>
        <taxon>Magnoliopsida</taxon>
        <taxon>eudicotyledons</taxon>
        <taxon>Gunneridae</taxon>
        <taxon>Pentapetalae</taxon>
        <taxon>rosids</taxon>
        <taxon>malvids</taxon>
        <taxon>Brassicales</taxon>
        <taxon>Brassicaceae</taxon>
        <taxon>Coluteocarpeae</taxon>
        <taxon>Microthlaspi</taxon>
    </lineage>
</organism>
<keyword evidence="3 11" id="KW-0723">Serine/threonine-protein kinase</keyword>
<dbReference type="Gene3D" id="3.30.200.20">
    <property type="entry name" value="Phosphorylase Kinase, domain 1"/>
    <property type="match status" value="1"/>
</dbReference>
<reference evidence="14" key="1">
    <citation type="submission" date="2020-01" db="EMBL/GenBank/DDBJ databases">
        <authorList>
            <person name="Mishra B."/>
        </authorList>
    </citation>
    <scope>NUCLEOTIDE SEQUENCE [LARGE SCALE GENOMIC DNA]</scope>
</reference>
<dbReference type="FunFam" id="3.30.200.20:FF:000178">
    <property type="entry name" value="serine/threonine-protein kinase PBS1-like"/>
    <property type="match status" value="1"/>
</dbReference>